<keyword evidence="5" id="KW-1185">Reference proteome</keyword>
<dbReference type="PANTHER" id="PTHR13299:SF0">
    <property type="entry name" value="PEROXISOMAL MEMBRANE PROTEIN PEX16"/>
    <property type="match status" value="1"/>
</dbReference>
<evidence type="ECO:0000313" key="5">
    <source>
        <dbReference type="Proteomes" id="UP001152798"/>
    </source>
</evidence>
<dbReference type="InterPro" id="IPR013919">
    <property type="entry name" value="Pex16"/>
</dbReference>
<protein>
    <recommendedName>
        <fullName evidence="2 3">Peroxisomal membrane protein PEX16</fullName>
    </recommendedName>
</protein>
<dbReference type="Proteomes" id="UP001152798">
    <property type="component" value="Chromosome 2"/>
</dbReference>
<evidence type="ECO:0000256" key="2">
    <source>
        <dbReference type="ARBA" id="ARBA00018577"/>
    </source>
</evidence>
<dbReference type="EMBL" id="OV725078">
    <property type="protein sequence ID" value="CAH1393143.1"/>
    <property type="molecule type" value="Genomic_DNA"/>
</dbReference>
<keyword evidence="3" id="KW-0962">Peroxisome biogenesis</keyword>
<dbReference type="GO" id="GO:0005778">
    <property type="term" value="C:peroxisomal membrane"/>
    <property type="evidence" value="ECO:0007669"/>
    <property type="project" value="UniProtKB-SubCell"/>
</dbReference>
<dbReference type="OrthoDB" id="2021143at2759"/>
<evidence type="ECO:0000256" key="1">
    <source>
        <dbReference type="ARBA" id="ARBA00009505"/>
    </source>
</evidence>
<dbReference type="Pfam" id="PF08610">
    <property type="entry name" value="Pex16"/>
    <property type="match status" value="2"/>
</dbReference>
<dbReference type="AlphaFoldDB" id="A0A9P0EB06"/>
<comment type="similarity">
    <text evidence="1 3">Belongs to the peroxin-16 family.</text>
</comment>
<organism evidence="4 5">
    <name type="scientific">Nezara viridula</name>
    <name type="common">Southern green stink bug</name>
    <name type="synonym">Cimex viridulus</name>
    <dbReference type="NCBI Taxonomy" id="85310"/>
    <lineage>
        <taxon>Eukaryota</taxon>
        <taxon>Metazoa</taxon>
        <taxon>Ecdysozoa</taxon>
        <taxon>Arthropoda</taxon>
        <taxon>Hexapoda</taxon>
        <taxon>Insecta</taxon>
        <taxon>Pterygota</taxon>
        <taxon>Neoptera</taxon>
        <taxon>Paraneoptera</taxon>
        <taxon>Hemiptera</taxon>
        <taxon>Heteroptera</taxon>
        <taxon>Panheteroptera</taxon>
        <taxon>Pentatomomorpha</taxon>
        <taxon>Pentatomoidea</taxon>
        <taxon>Pentatomidae</taxon>
        <taxon>Pentatominae</taxon>
        <taxon>Nezara</taxon>
    </lineage>
</organism>
<evidence type="ECO:0000313" key="4">
    <source>
        <dbReference type="EMBL" id="CAH1393143.1"/>
    </source>
</evidence>
<proteinExistence type="inferred from homology"/>
<accession>A0A9P0EB06</accession>
<reference evidence="4" key="1">
    <citation type="submission" date="2022-01" db="EMBL/GenBank/DDBJ databases">
        <authorList>
            <person name="King R."/>
        </authorList>
    </citation>
    <scope>NUCLEOTIDE SEQUENCE</scope>
</reference>
<comment type="subcellular location">
    <subcellularLocation>
        <location evidence="3">Peroxisome membrane</location>
    </subcellularLocation>
</comment>
<gene>
    <name evidence="4" type="ORF">NEZAVI_LOCUS3854</name>
</gene>
<name>A0A9P0EB06_NEZVI</name>
<sequence>MSKLKKWYASYCNWVFSNPTTVAEFENMFTWGSMALCAKSGSVIWPELLYSTSNLMMLHNDITILKKPFPEGTVLKIWLSVVEYCEVLFEVTAISRGRSIRLPVISLIQIIKCIGRLYLIKKHNELLISNPPFEPLNREEIDDFRLRDKPRKLRTYRQDAGRAALNATLNRNDQGKLMKTLFRAEIIYTLKPLAHLLTMYYYGEKSWVPWMLSLCIDVASNTMNCEVIKVAPTRRNILMQRYMRLLLYFLRSPLYEKLFLTSAMIELKNQLIQIPIFGIVLQLILNCIPKYRHYYFYLWSH</sequence>
<dbReference type="GO" id="GO:0007031">
    <property type="term" value="P:peroxisome organization"/>
    <property type="evidence" value="ECO:0007669"/>
    <property type="project" value="UniProtKB-KW"/>
</dbReference>
<evidence type="ECO:0000256" key="3">
    <source>
        <dbReference type="RuleBase" id="RU365003"/>
    </source>
</evidence>
<dbReference type="PANTHER" id="PTHR13299">
    <property type="entry name" value="PEROXISOMAL MEMBRANE PROTEIN PEX16"/>
    <property type="match status" value="1"/>
</dbReference>
<keyword evidence="3" id="KW-0576">Peroxisome</keyword>